<evidence type="ECO:0000313" key="3">
    <source>
        <dbReference type="EMBL" id="ACY18781.1"/>
    </source>
</evidence>
<protein>
    <recommendedName>
        <fullName evidence="2">YcaO domain-containing protein</fullName>
    </recommendedName>
</protein>
<name>D0LNV5_HALO1</name>
<dbReference type="PANTHER" id="PTHR37809">
    <property type="entry name" value="RIBOSOMAL PROTEIN S12 METHYLTHIOTRANSFERASE ACCESSORY FACTOR YCAO"/>
    <property type="match status" value="1"/>
</dbReference>
<organism evidence="3 4">
    <name type="scientific">Haliangium ochraceum (strain DSM 14365 / JCM 11303 / SMP-2)</name>
    <dbReference type="NCBI Taxonomy" id="502025"/>
    <lineage>
        <taxon>Bacteria</taxon>
        <taxon>Pseudomonadati</taxon>
        <taxon>Myxococcota</taxon>
        <taxon>Polyangia</taxon>
        <taxon>Haliangiales</taxon>
        <taxon>Kofleriaceae</taxon>
        <taxon>Haliangium</taxon>
    </lineage>
</organism>
<dbReference type="RefSeq" id="WP_012831373.1">
    <property type="nucleotide sequence ID" value="NC_013440.1"/>
</dbReference>
<sequence length="443" mass="47248">MSPAARAPDSAEGEPRDAADRGSWSELRAAIDDTRKGFKHGTHRLIAPERTLARVRPHMAAMGITRLAEVTGLDRVGVPVVMACRPNARSLAVSQGKGLSAIAAQASGLMECVELYHAEHIVAPLLFTTLAELRGSFAVVDVRALPRSSARPLSEHQRSLWIQGVDLMNGRPRLVPYEIVHADYTLPMPPGSGAFVSSTNGLASGNHLFEAVCHGLCEVVERDAHTLWSLTPGARAHTRIAPDSVDDDACAQVLERFRASALAVAVWDITSDVGIPAFHCVIADADSDPLRPLPPASGAGCAPDPAIALLRALTEAAQSRLTHIAGSRDDMSVLAYRRAHDQGAHTHLLRELREAPPTRRFDQVSGYDSDSVAEDLSWALSRLRSVGIRQVVAVDLTLPAFNIPVARVVIPGLETMRDIPGYIPGARARARMAGTVDAAGGAA</sequence>
<dbReference type="KEGG" id="hoh:Hoch_6310"/>
<dbReference type="STRING" id="502025.Hoch_6310"/>
<accession>D0LNV5</accession>
<dbReference type="InterPro" id="IPR003776">
    <property type="entry name" value="YcaO-like_dom"/>
</dbReference>
<dbReference type="Gene3D" id="3.30.1330.230">
    <property type="match status" value="1"/>
</dbReference>
<feature type="region of interest" description="Disordered" evidence="1">
    <location>
        <begin position="1"/>
        <end position="24"/>
    </location>
</feature>
<dbReference type="AlphaFoldDB" id="D0LNV5"/>
<dbReference type="Proteomes" id="UP000001880">
    <property type="component" value="Chromosome"/>
</dbReference>
<evidence type="ECO:0000259" key="2">
    <source>
        <dbReference type="PROSITE" id="PS51664"/>
    </source>
</evidence>
<dbReference type="PROSITE" id="PS51664">
    <property type="entry name" value="YCAO"/>
    <property type="match status" value="1"/>
</dbReference>
<dbReference type="HOGENOM" id="CLU_056369_0_0_7"/>
<dbReference type="NCBIfam" id="TIGR00702">
    <property type="entry name" value="YcaO-type kinase domain"/>
    <property type="match status" value="1"/>
</dbReference>
<dbReference type="eggNOG" id="COG1944">
    <property type="taxonomic scope" value="Bacteria"/>
</dbReference>
<proteinExistence type="predicted"/>
<evidence type="ECO:0000256" key="1">
    <source>
        <dbReference type="SAM" id="MobiDB-lite"/>
    </source>
</evidence>
<feature type="domain" description="YcaO" evidence="2">
    <location>
        <begin position="96"/>
        <end position="443"/>
    </location>
</feature>
<dbReference type="Pfam" id="PF02624">
    <property type="entry name" value="YcaO"/>
    <property type="match status" value="1"/>
</dbReference>
<evidence type="ECO:0000313" key="4">
    <source>
        <dbReference type="Proteomes" id="UP000001880"/>
    </source>
</evidence>
<dbReference type="PANTHER" id="PTHR37809:SF1">
    <property type="entry name" value="RIBOSOMAL PROTEIN S12 METHYLTHIOTRANSFERASE ACCESSORY FACTOR YCAO"/>
    <property type="match status" value="1"/>
</dbReference>
<reference evidence="3 4" key="1">
    <citation type="journal article" date="2010" name="Stand. Genomic Sci.">
        <title>Complete genome sequence of Haliangium ochraceum type strain (SMP-2).</title>
        <authorList>
            <consortium name="US DOE Joint Genome Institute (JGI-PGF)"/>
            <person name="Ivanova N."/>
            <person name="Daum C."/>
            <person name="Lang E."/>
            <person name="Abt B."/>
            <person name="Kopitz M."/>
            <person name="Saunders E."/>
            <person name="Lapidus A."/>
            <person name="Lucas S."/>
            <person name="Glavina Del Rio T."/>
            <person name="Nolan M."/>
            <person name="Tice H."/>
            <person name="Copeland A."/>
            <person name="Cheng J.F."/>
            <person name="Chen F."/>
            <person name="Bruce D."/>
            <person name="Goodwin L."/>
            <person name="Pitluck S."/>
            <person name="Mavromatis K."/>
            <person name="Pati A."/>
            <person name="Mikhailova N."/>
            <person name="Chen A."/>
            <person name="Palaniappan K."/>
            <person name="Land M."/>
            <person name="Hauser L."/>
            <person name="Chang Y.J."/>
            <person name="Jeffries C.D."/>
            <person name="Detter J.C."/>
            <person name="Brettin T."/>
            <person name="Rohde M."/>
            <person name="Goker M."/>
            <person name="Bristow J."/>
            <person name="Markowitz V."/>
            <person name="Eisen J.A."/>
            <person name="Hugenholtz P."/>
            <person name="Kyrpides N.C."/>
            <person name="Klenk H.P."/>
        </authorList>
    </citation>
    <scope>NUCLEOTIDE SEQUENCE [LARGE SCALE GENOMIC DNA]</scope>
    <source>
        <strain evidence="4">DSM 14365 / CIP 107738 / JCM 11303 / AJ 13395 / SMP-2</strain>
    </source>
</reference>
<keyword evidence="4" id="KW-1185">Reference proteome</keyword>
<dbReference type="EMBL" id="CP001804">
    <property type="protein sequence ID" value="ACY18781.1"/>
    <property type="molecule type" value="Genomic_DNA"/>
</dbReference>
<gene>
    <name evidence="3" type="ordered locus">Hoch_6310</name>
</gene>
<dbReference type="OrthoDB" id="5380721at2"/>